<organism evidence="4 5">
    <name type="scientific">Steccherinum ochraceum</name>
    <dbReference type="NCBI Taxonomy" id="92696"/>
    <lineage>
        <taxon>Eukaryota</taxon>
        <taxon>Fungi</taxon>
        <taxon>Dikarya</taxon>
        <taxon>Basidiomycota</taxon>
        <taxon>Agaricomycotina</taxon>
        <taxon>Agaricomycetes</taxon>
        <taxon>Polyporales</taxon>
        <taxon>Steccherinaceae</taxon>
        <taxon>Steccherinum</taxon>
    </lineage>
</organism>
<reference evidence="4 5" key="1">
    <citation type="submission" date="2018-11" db="EMBL/GenBank/DDBJ databases">
        <title>Genome assembly of Steccherinum ochraceum LE-BIN_3174, the white-rot fungus of the Steccherinaceae family (The Residual Polyporoid clade, Polyporales, Basidiomycota).</title>
        <authorList>
            <person name="Fedorova T.V."/>
            <person name="Glazunova O.A."/>
            <person name="Landesman E.O."/>
            <person name="Moiseenko K.V."/>
            <person name="Psurtseva N.V."/>
            <person name="Savinova O.S."/>
            <person name="Shakhova N.V."/>
            <person name="Tyazhelova T.V."/>
            <person name="Vasina D.V."/>
        </authorList>
    </citation>
    <scope>NUCLEOTIDE SEQUENCE [LARGE SCALE GENOMIC DNA]</scope>
    <source>
        <strain evidence="4 5">LE-BIN_3174</strain>
    </source>
</reference>
<dbReference type="Pfam" id="PF16884">
    <property type="entry name" value="ADH_N_2"/>
    <property type="match status" value="1"/>
</dbReference>
<dbReference type="Gene3D" id="3.90.180.10">
    <property type="entry name" value="Medium-chain alcohol dehydrogenases, catalytic domain"/>
    <property type="match status" value="1"/>
</dbReference>
<accession>A0A4R0R3R6</accession>
<dbReference type="PANTHER" id="PTHR43205:SF7">
    <property type="entry name" value="PROSTAGLANDIN REDUCTASE 1"/>
    <property type="match status" value="1"/>
</dbReference>
<evidence type="ECO:0000313" key="4">
    <source>
        <dbReference type="EMBL" id="TCD60756.1"/>
    </source>
</evidence>
<evidence type="ECO:0000259" key="3">
    <source>
        <dbReference type="Pfam" id="PF16884"/>
    </source>
</evidence>
<proteinExistence type="predicted"/>
<dbReference type="CDD" id="cd05288">
    <property type="entry name" value="PGDH"/>
    <property type="match status" value="1"/>
</dbReference>
<dbReference type="Proteomes" id="UP000292702">
    <property type="component" value="Unassembled WGS sequence"/>
</dbReference>
<dbReference type="OrthoDB" id="809632at2759"/>
<feature type="domain" description="Alcohol dehydrogenase-like C-terminal" evidence="2">
    <location>
        <begin position="231"/>
        <end position="355"/>
    </location>
</feature>
<dbReference type="SUPFAM" id="SSF50129">
    <property type="entry name" value="GroES-like"/>
    <property type="match status" value="1"/>
</dbReference>
<dbReference type="SUPFAM" id="SSF51735">
    <property type="entry name" value="NAD(P)-binding Rossmann-fold domains"/>
    <property type="match status" value="1"/>
</dbReference>
<gene>
    <name evidence="4" type="ORF">EIP91_009549</name>
</gene>
<dbReference type="InterPro" id="IPR041694">
    <property type="entry name" value="ADH_N_2"/>
</dbReference>
<dbReference type="EMBL" id="RWJN01000549">
    <property type="protein sequence ID" value="TCD60756.1"/>
    <property type="molecule type" value="Genomic_DNA"/>
</dbReference>
<dbReference type="InterPro" id="IPR011032">
    <property type="entry name" value="GroES-like_sf"/>
</dbReference>
<dbReference type="PANTHER" id="PTHR43205">
    <property type="entry name" value="PROSTAGLANDIN REDUCTASE"/>
    <property type="match status" value="1"/>
</dbReference>
<evidence type="ECO:0000256" key="1">
    <source>
        <dbReference type="ARBA" id="ARBA00023002"/>
    </source>
</evidence>
<evidence type="ECO:0000313" key="5">
    <source>
        <dbReference type="Proteomes" id="UP000292702"/>
    </source>
</evidence>
<keyword evidence="5" id="KW-1185">Reference proteome</keyword>
<dbReference type="Pfam" id="PF00107">
    <property type="entry name" value="ADH_zinc_N"/>
    <property type="match status" value="1"/>
</dbReference>
<keyword evidence="1" id="KW-0560">Oxidoreductase</keyword>
<dbReference type="AlphaFoldDB" id="A0A4R0R3R6"/>
<evidence type="ECO:0000259" key="2">
    <source>
        <dbReference type="Pfam" id="PF00107"/>
    </source>
</evidence>
<protein>
    <recommendedName>
        <fullName evidence="6">Enoyl reductase (ER) domain-containing protein</fullName>
    </recommendedName>
</protein>
<dbReference type="Gene3D" id="3.40.50.720">
    <property type="entry name" value="NAD(P)-binding Rossmann-like Domain"/>
    <property type="match status" value="1"/>
</dbReference>
<comment type="caution">
    <text evidence="4">The sequence shown here is derived from an EMBL/GenBank/DDBJ whole genome shotgun (WGS) entry which is preliminary data.</text>
</comment>
<dbReference type="InterPro" id="IPR036291">
    <property type="entry name" value="NAD(P)-bd_dom_sf"/>
</dbReference>
<feature type="domain" description="Oxidoreductase N-terminal" evidence="3">
    <location>
        <begin position="89"/>
        <end position="166"/>
    </location>
</feature>
<dbReference type="GO" id="GO:0016628">
    <property type="term" value="F:oxidoreductase activity, acting on the CH-CH group of donors, NAD or NADP as acceptor"/>
    <property type="evidence" value="ECO:0007669"/>
    <property type="project" value="InterPro"/>
</dbReference>
<sequence>MPRHNKLKKFDGGVASTWEAEAISSGEEQLEEEFIQSPIAQQPTSLSKFIGTMPIVTNGRLIYVAHPSTLIEPGVHTQYVEEQIHTDTVPLDGGILLKTLALSSDLYMRKRMRDPSIKMAFPALTLGKVVDNFGVGVVLRSENPSFKPGDHVYGYLNFENYSVVHPAPGAETSKDLFQVFKKLDKHPDLPASIYVGSLGMNGQTAYSAWTAFAAEKAKTSKTLFVSSGAGPVGTFVIAYARSTAPHLKIVASAGSPEKLQLMREAGADVVFNYKTTDAAEVLAEHGPIDIYWDHVAGATLDAAIQNMNLFGLIIRVGTNSGNAAGIQNTAMFVYKCLCMQGIQVGLGDTMNKALEGFQEAATKLVLDGKLKNTETRYHGIKEAGNALADIHRIQTLGKTVIVVD</sequence>
<dbReference type="InterPro" id="IPR013149">
    <property type="entry name" value="ADH-like_C"/>
</dbReference>
<evidence type="ECO:0008006" key="6">
    <source>
        <dbReference type="Google" id="ProtNLM"/>
    </source>
</evidence>
<name>A0A4R0R3R6_9APHY</name>
<dbReference type="InterPro" id="IPR045010">
    <property type="entry name" value="MDR_fam"/>
</dbReference>